<dbReference type="EMBL" id="CP036349">
    <property type="protein sequence ID" value="QDV75014.1"/>
    <property type="molecule type" value="Genomic_DNA"/>
</dbReference>
<evidence type="ECO:0008006" key="4">
    <source>
        <dbReference type="Google" id="ProtNLM"/>
    </source>
</evidence>
<gene>
    <name evidence="2" type="ORF">Spa11_32230</name>
</gene>
<organism evidence="2 3">
    <name type="scientific">Botrimarina mediterranea</name>
    <dbReference type="NCBI Taxonomy" id="2528022"/>
    <lineage>
        <taxon>Bacteria</taxon>
        <taxon>Pseudomonadati</taxon>
        <taxon>Planctomycetota</taxon>
        <taxon>Planctomycetia</taxon>
        <taxon>Pirellulales</taxon>
        <taxon>Lacipirellulaceae</taxon>
        <taxon>Botrimarina</taxon>
    </lineage>
</organism>
<reference evidence="2 3" key="1">
    <citation type="submission" date="2019-02" db="EMBL/GenBank/DDBJ databases">
        <title>Deep-cultivation of Planctomycetes and their phenomic and genomic characterization uncovers novel biology.</title>
        <authorList>
            <person name="Wiegand S."/>
            <person name="Jogler M."/>
            <person name="Boedeker C."/>
            <person name="Pinto D."/>
            <person name="Vollmers J."/>
            <person name="Rivas-Marin E."/>
            <person name="Kohn T."/>
            <person name="Peeters S.H."/>
            <person name="Heuer A."/>
            <person name="Rast P."/>
            <person name="Oberbeckmann S."/>
            <person name="Bunk B."/>
            <person name="Jeske O."/>
            <person name="Meyerdierks A."/>
            <person name="Storesund J.E."/>
            <person name="Kallscheuer N."/>
            <person name="Luecker S."/>
            <person name="Lage O.M."/>
            <person name="Pohl T."/>
            <person name="Merkel B.J."/>
            <person name="Hornburger P."/>
            <person name="Mueller R.-W."/>
            <person name="Bruemmer F."/>
            <person name="Labrenz M."/>
            <person name="Spormann A.M."/>
            <person name="Op den Camp H."/>
            <person name="Overmann J."/>
            <person name="Amann R."/>
            <person name="Jetten M.S.M."/>
            <person name="Mascher T."/>
            <person name="Medema M.H."/>
            <person name="Devos D.P."/>
            <person name="Kaster A.-K."/>
            <person name="Ovreas L."/>
            <person name="Rohde M."/>
            <person name="Galperin M.Y."/>
            <person name="Jogler C."/>
        </authorList>
    </citation>
    <scope>NUCLEOTIDE SEQUENCE [LARGE SCALE GENOMIC DNA]</scope>
    <source>
        <strain evidence="2 3">Spa11</strain>
    </source>
</reference>
<name>A0A518KB46_9BACT</name>
<keyword evidence="3" id="KW-1185">Reference proteome</keyword>
<proteinExistence type="predicted"/>
<evidence type="ECO:0000313" key="2">
    <source>
        <dbReference type="EMBL" id="QDV75014.1"/>
    </source>
</evidence>
<protein>
    <recommendedName>
        <fullName evidence="4">RNA polymerase subunit sigma</fullName>
    </recommendedName>
</protein>
<dbReference type="KEGG" id="bmei:Spa11_32230"/>
<feature type="compositionally biased region" description="Basic residues" evidence="1">
    <location>
        <begin position="25"/>
        <end position="53"/>
    </location>
</feature>
<evidence type="ECO:0000313" key="3">
    <source>
        <dbReference type="Proteomes" id="UP000316426"/>
    </source>
</evidence>
<dbReference type="Proteomes" id="UP000316426">
    <property type="component" value="Chromosome"/>
</dbReference>
<feature type="region of interest" description="Disordered" evidence="1">
    <location>
        <begin position="1"/>
        <end position="53"/>
    </location>
</feature>
<accession>A0A518KB46</accession>
<sequence>MSTIRVGSNEKYASGWEKAFGGGKSTKKQSAKKKTAKKAAPKKAAKKKGKKKK</sequence>
<evidence type="ECO:0000256" key="1">
    <source>
        <dbReference type="SAM" id="MobiDB-lite"/>
    </source>
</evidence>
<dbReference type="RefSeq" id="WP_197529431.1">
    <property type="nucleotide sequence ID" value="NZ_CP036349.1"/>
</dbReference>
<dbReference type="AlphaFoldDB" id="A0A518KB46"/>